<organism evidence="1 2">
    <name type="scientific">Bacillus phage DLc1</name>
    <dbReference type="NCBI Taxonomy" id="2777318"/>
    <lineage>
        <taxon>Viruses</taxon>
        <taxon>Duplodnaviria</taxon>
        <taxon>Heunggongvirae</taxon>
        <taxon>Uroviricota</taxon>
        <taxon>Caudoviricetes</taxon>
        <taxon>Salasmaviridae</taxon>
        <taxon>Huangshavirus</taxon>
        <taxon>Huangshavirus dlcuna</taxon>
    </lineage>
</organism>
<dbReference type="GeneID" id="65132316"/>
<dbReference type="KEGG" id="vg:65132316"/>
<evidence type="ECO:0000313" key="1">
    <source>
        <dbReference type="EMBL" id="QOR56297.1"/>
    </source>
</evidence>
<accession>A0A7M1RPG2</accession>
<dbReference type="EMBL" id="MW012634">
    <property type="protein sequence ID" value="QOR56297.1"/>
    <property type="molecule type" value="Genomic_DNA"/>
</dbReference>
<name>A0A7M1RPG2_9CAUD</name>
<proteinExistence type="predicted"/>
<dbReference type="RefSeq" id="YP_010113778.1">
    <property type="nucleotide sequence ID" value="NC_055908.1"/>
</dbReference>
<sequence>MSKHLDLTEILLKINKLFSNGDISLEDAKYIQDRAQRLHADTYKETVK</sequence>
<reference evidence="1 2" key="1">
    <citation type="submission" date="2020-09" db="EMBL/GenBank/DDBJ databases">
        <authorList>
            <person name="Li C."/>
            <person name="Ding Y."/>
            <person name="Wu Q."/>
        </authorList>
    </citation>
    <scope>NUCLEOTIDE SEQUENCE [LARGE SCALE GENOMIC DNA]</scope>
</reference>
<evidence type="ECO:0000313" key="2">
    <source>
        <dbReference type="Proteomes" id="UP000593635"/>
    </source>
</evidence>
<protein>
    <submittedName>
        <fullName evidence="1">Uncharacterized protein</fullName>
    </submittedName>
</protein>
<dbReference type="Proteomes" id="UP000593635">
    <property type="component" value="Segment"/>
</dbReference>
<keyword evidence="2" id="KW-1185">Reference proteome</keyword>